<name>A0A161PGM7_9BACI</name>
<dbReference type="PANTHER" id="PTHR43695:SF1">
    <property type="entry name" value="RHAMNOGALACTURONAN ACETYLESTERASE"/>
    <property type="match status" value="1"/>
</dbReference>
<dbReference type="SUPFAM" id="SSF52266">
    <property type="entry name" value="SGNH hydrolase"/>
    <property type="match status" value="1"/>
</dbReference>
<dbReference type="InterPro" id="IPR037459">
    <property type="entry name" value="RhgT-like"/>
</dbReference>
<dbReference type="InterPro" id="IPR001087">
    <property type="entry name" value="GDSL"/>
</dbReference>
<comment type="caution">
    <text evidence="3">The sequence shown here is derived from an EMBL/GenBank/DDBJ whole genome shotgun (WGS) entry which is preliminary data.</text>
</comment>
<keyword evidence="4" id="KW-1185">Reference proteome</keyword>
<keyword evidence="2" id="KW-0378">Hydrolase</keyword>
<organism evidence="3 4">
    <name type="scientific">Alkalihalobacillus trypoxylicola</name>
    <dbReference type="NCBI Taxonomy" id="519424"/>
    <lineage>
        <taxon>Bacteria</taxon>
        <taxon>Bacillati</taxon>
        <taxon>Bacillota</taxon>
        <taxon>Bacilli</taxon>
        <taxon>Bacillales</taxon>
        <taxon>Bacillaceae</taxon>
        <taxon>Alkalihalobacillus</taxon>
    </lineage>
</organism>
<reference evidence="3" key="1">
    <citation type="submission" date="2016-02" db="EMBL/GenBank/DDBJ databases">
        <title>Genome sequence of Bacillus trypoxylicola KCTC 13244(T).</title>
        <authorList>
            <person name="Jeong H."/>
            <person name="Park S.-H."/>
            <person name="Choi S.-K."/>
        </authorList>
    </citation>
    <scope>NUCLEOTIDE SEQUENCE [LARGE SCALE GENOMIC DNA]</scope>
    <source>
        <strain evidence="3">KCTC 13244</strain>
    </source>
</reference>
<dbReference type="AlphaFoldDB" id="A0A161PGM7"/>
<gene>
    <name evidence="3" type="ORF">AZF04_06450</name>
</gene>
<dbReference type="STRING" id="519424.AZF04_06450"/>
<dbReference type="CDD" id="cd01821">
    <property type="entry name" value="Rhamnogalacturan_acetylesterase_like"/>
    <property type="match status" value="1"/>
</dbReference>
<dbReference type="OrthoDB" id="9807041at2"/>
<protein>
    <submittedName>
        <fullName evidence="3">Rhamnogalacturonan acetylesterase</fullName>
    </submittedName>
</protein>
<evidence type="ECO:0000313" key="3">
    <source>
        <dbReference type="EMBL" id="KYG32397.1"/>
    </source>
</evidence>
<evidence type="ECO:0000313" key="4">
    <source>
        <dbReference type="Proteomes" id="UP000075806"/>
    </source>
</evidence>
<sequence>MLKTKIYLAGDSTVANYPKTSAPMAGWGQFLHLFVKEGVEIVNEATNGRSSKSFIEEGRLEKIQKNLKAGDYLFIQFGHNDQKSDERGTDPQTTYPEYLKKYLNVAKSAQAHPILITPVERRRFSAEGEFLPAHGEYPNAVKALAIQENIALIDLRKRSQMLMEELGDEQSKLLFTQLEKGEHPNYPDGVIDNTHFNESGAKQIANLVVKEIHSLNHSLKKWFI</sequence>
<dbReference type="InterPro" id="IPR036514">
    <property type="entry name" value="SGNH_hydro_sf"/>
</dbReference>
<dbReference type="Gene3D" id="3.40.50.1110">
    <property type="entry name" value="SGNH hydrolase"/>
    <property type="match status" value="1"/>
</dbReference>
<proteinExistence type="inferred from homology"/>
<evidence type="ECO:0000256" key="2">
    <source>
        <dbReference type="ARBA" id="ARBA00022801"/>
    </source>
</evidence>
<dbReference type="PANTHER" id="PTHR43695">
    <property type="entry name" value="PUTATIVE (AFU_ORTHOLOGUE AFUA_2G17250)-RELATED"/>
    <property type="match status" value="1"/>
</dbReference>
<dbReference type="Pfam" id="PF00657">
    <property type="entry name" value="Lipase_GDSL"/>
    <property type="match status" value="1"/>
</dbReference>
<comment type="similarity">
    <text evidence="1">Belongs to the 'GDSL' lipolytic enzyme family.</text>
</comment>
<accession>A0A161PGM7</accession>
<dbReference type="EMBL" id="LTAO01000012">
    <property type="protein sequence ID" value="KYG32397.1"/>
    <property type="molecule type" value="Genomic_DNA"/>
</dbReference>
<evidence type="ECO:0000256" key="1">
    <source>
        <dbReference type="ARBA" id="ARBA00008668"/>
    </source>
</evidence>
<dbReference type="RefSeq" id="WP_061948661.1">
    <property type="nucleotide sequence ID" value="NZ_LTAO01000012.1"/>
</dbReference>
<dbReference type="GO" id="GO:0016788">
    <property type="term" value="F:hydrolase activity, acting on ester bonds"/>
    <property type="evidence" value="ECO:0007669"/>
    <property type="project" value="InterPro"/>
</dbReference>
<dbReference type="Proteomes" id="UP000075806">
    <property type="component" value="Unassembled WGS sequence"/>
</dbReference>